<accession>A0A380G5R4</accession>
<dbReference type="PANTHER" id="PTHR40254:SF1">
    <property type="entry name" value="BLR0577 PROTEIN"/>
    <property type="match status" value="1"/>
</dbReference>
<dbReference type="Proteomes" id="UP000255549">
    <property type="component" value="Unassembled WGS sequence"/>
</dbReference>
<name>A0A380G5R4_STAIN</name>
<evidence type="ECO:0000313" key="4">
    <source>
        <dbReference type="Proteomes" id="UP000255549"/>
    </source>
</evidence>
<dbReference type="Pfam" id="PF13454">
    <property type="entry name" value="NAD_binding_9"/>
    <property type="match status" value="1"/>
</dbReference>
<dbReference type="Gene3D" id="3.50.50.60">
    <property type="entry name" value="FAD/NAD(P)-binding domain"/>
    <property type="match status" value="1"/>
</dbReference>
<dbReference type="STRING" id="1141106.GCA_000308095_01398"/>
<evidence type="ECO:0000313" key="3">
    <source>
        <dbReference type="EMBL" id="SUM46415.1"/>
    </source>
</evidence>
<dbReference type="OrthoDB" id="2211465at2"/>
<keyword evidence="4" id="KW-1185">Reference proteome</keyword>
<organism evidence="3 4">
    <name type="scientific">Staphylococcus intermedius NCTC 11048</name>
    <dbReference type="NCBI Taxonomy" id="1141106"/>
    <lineage>
        <taxon>Bacteria</taxon>
        <taxon>Bacillati</taxon>
        <taxon>Bacillota</taxon>
        <taxon>Bacilli</taxon>
        <taxon>Bacillales</taxon>
        <taxon>Staphylococcaceae</taxon>
        <taxon>Staphylococcus</taxon>
        <taxon>Staphylococcus intermedius group</taxon>
    </lineage>
</organism>
<dbReference type="InterPro" id="IPR038732">
    <property type="entry name" value="HpyO/CreE_NAD-binding"/>
</dbReference>
<dbReference type="AlphaFoldDB" id="A0A380G5R4"/>
<dbReference type="InterPro" id="IPR036188">
    <property type="entry name" value="FAD/NAD-bd_sf"/>
</dbReference>
<gene>
    <name evidence="3" type="ORF">NCTC11048_01464</name>
</gene>
<feature type="region of interest" description="Disordered" evidence="1">
    <location>
        <begin position="493"/>
        <end position="527"/>
    </location>
</feature>
<sequence length="527" mass="60899">MRVAIVGMGTAGVSVLRQLVKYKQFKKLEVDLYDDADRMGQGEPFQNDSEDFLINVPVDHLSLNIDNVLEFREWYNEQDTFDYGDAEYLPRYVFGHYMKSYLEQFDTTFDNVNVIKHEVTHMYVEEQKSEIIPKRIVVCTGDDVNSCQKYDYVFFTIGTMSYQDPFGLKGLKGYIHSPYPANQTLAEVDDNEAVAIIGTGLASLDVVRHALSHHQHRPIVMASRSGKLPSVRGTMQDIMFQFVTIENFDALKAKNMGVVPLEEAVALFKKEFEVRDIPLEKLLKRRKYDAIRDLNYDLNHPEEVGALQSIFETLKENMDWIWNSLSREDQEQFLNKYHRYLRENTNPMPRETAQLLVDEIKAGHLQVLSGLEHVRQFYGKYRLRFKNVDEEMKMDVIINATGPKKHLSQLDEDDALLLDVANRQIVQAHPLGGIQIVPSTNEVISPLYGTLNNMRAIGQMTNGVNFERNGVTMIIQQAVRAVENLYDTYKAKKSLEKEARKQQKKAEEKAKKKKEKKKDKKKKKKKK</sequence>
<reference evidence="3 4" key="1">
    <citation type="submission" date="2018-06" db="EMBL/GenBank/DDBJ databases">
        <authorList>
            <consortium name="Pathogen Informatics"/>
            <person name="Doyle S."/>
        </authorList>
    </citation>
    <scope>NUCLEOTIDE SEQUENCE [LARGE SCALE GENOMIC DNA]</scope>
    <source>
        <strain evidence="4">NCTC 11048</strain>
    </source>
</reference>
<dbReference type="InterPro" id="IPR052189">
    <property type="entry name" value="L-asp_N-monooxygenase_NS-form"/>
</dbReference>
<dbReference type="SUPFAM" id="SSF51905">
    <property type="entry name" value="FAD/NAD(P)-binding domain"/>
    <property type="match status" value="1"/>
</dbReference>
<protein>
    <submittedName>
        <fullName evidence="3">Pyridine nucleotide-disulfide oxidoreductase family protein</fullName>
    </submittedName>
</protein>
<dbReference type="RefSeq" id="WP_019168382.1">
    <property type="nucleotide sequence ID" value="NZ_CAIB01000144.1"/>
</dbReference>
<feature type="domain" description="FAD-dependent urate hydroxylase HpyO/Asp monooxygenase CreE-like FAD/NAD(P)-binding" evidence="2">
    <location>
        <begin position="4"/>
        <end position="158"/>
    </location>
</feature>
<evidence type="ECO:0000256" key="1">
    <source>
        <dbReference type="SAM" id="MobiDB-lite"/>
    </source>
</evidence>
<dbReference type="PANTHER" id="PTHR40254">
    <property type="entry name" value="BLR0577 PROTEIN"/>
    <property type="match status" value="1"/>
</dbReference>
<evidence type="ECO:0000259" key="2">
    <source>
        <dbReference type="Pfam" id="PF13454"/>
    </source>
</evidence>
<dbReference type="EMBL" id="UHDP01000003">
    <property type="protein sequence ID" value="SUM46415.1"/>
    <property type="molecule type" value="Genomic_DNA"/>
</dbReference>
<proteinExistence type="predicted"/>
<feature type="compositionally biased region" description="Basic and acidic residues" evidence="1">
    <location>
        <begin position="493"/>
        <end position="510"/>
    </location>
</feature>
<feature type="compositionally biased region" description="Basic residues" evidence="1">
    <location>
        <begin position="511"/>
        <end position="527"/>
    </location>
</feature>